<dbReference type="EMBL" id="PCDP01000056">
    <property type="protein sequence ID" value="PZM09979.1"/>
    <property type="molecule type" value="Genomic_DNA"/>
</dbReference>
<accession>A0A2W4C9B8</accession>
<organism evidence="2 3">
    <name type="scientific">Rhizobium tubonense</name>
    <dbReference type="NCBI Taxonomy" id="484088"/>
    <lineage>
        <taxon>Bacteria</taxon>
        <taxon>Pseudomonadati</taxon>
        <taxon>Pseudomonadota</taxon>
        <taxon>Alphaproteobacteria</taxon>
        <taxon>Hyphomicrobiales</taxon>
        <taxon>Rhizobiaceae</taxon>
        <taxon>Rhizobium/Agrobacterium group</taxon>
        <taxon>Rhizobium</taxon>
    </lineage>
</organism>
<evidence type="ECO:0000256" key="1">
    <source>
        <dbReference type="SAM" id="Phobius"/>
    </source>
</evidence>
<feature type="transmembrane region" description="Helical" evidence="1">
    <location>
        <begin position="37"/>
        <end position="58"/>
    </location>
</feature>
<keyword evidence="1" id="KW-0812">Transmembrane</keyword>
<feature type="transmembrane region" description="Helical" evidence="1">
    <location>
        <begin position="6"/>
        <end position="25"/>
    </location>
</feature>
<proteinExistence type="predicted"/>
<protein>
    <submittedName>
        <fullName evidence="2">Uncharacterized protein</fullName>
    </submittedName>
</protein>
<evidence type="ECO:0000313" key="2">
    <source>
        <dbReference type="EMBL" id="PZM09979.1"/>
    </source>
</evidence>
<dbReference type="RefSeq" id="WP_111162806.1">
    <property type="nucleotide sequence ID" value="NZ_PCDP01000056.1"/>
</dbReference>
<keyword evidence="3" id="KW-1185">Reference proteome</keyword>
<comment type="caution">
    <text evidence="2">The sequence shown here is derived from an EMBL/GenBank/DDBJ whole genome shotgun (WGS) entry which is preliminary data.</text>
</comment>
<reference evidence="2 3" key="1">
    <citation type="journal article" date="2018" name="Sci. Rep.">
        <title>Rhizobium tumorigenes sp. nov., a novel plant tumorigenic bacterium isolated from cane gall tumors on thornless blackberry.</title>
        <authorList>
            <person name="Kuzmanovi N."/>
            <person name="Smalla K."/>
            <person name="Gronow S."/>
            <person name="PuBawska J."/>
        </authorList>
    </citation>
    <scope>NUCLEOTIDE SEQUENCE [LARGE SCALE GENOMIC DNA]</scope>
    <source>
        <strain evidence="2 3">CCBAU 85046</strain>
    </source>
</reference>
<dbReference type="AlphaFoldDB" id="A0A2W4C9B8"/>
<evidence type="ECO:0000313" key="3">
    <source>
        <dbReference type="Proteomes" id="UP000248925"/>
    </source>
</evidence>
<sequence length="65" mass="7612">MKNIDIRLLALLPAFLFALGVIEIGRLSFHHRWISQVLVPGFWALLFGFLVYCLFIWVSSQEEEF</sequence>
<name>A0A2W4C9B8_9HYPH</name>
<dbReference type="Proteomes" id="UP000248925">
    <property type="component" value="Unassembled WGS sequence"/>
</dbReference>
<gene>
    <name evidence="2" type="ORF">CPY51_24275</name>
</gene>
<keyword evidence="1" id="KW-1133">Transmembrane helix</keyword>
<keyword evidence="1" id="KW-0472">Membrane</keyword>